<dbReference type="PANTHER" id="PTHR47447">
    <property type="entry name" value="OS03G0856100 PROTEIN"/>
    <property type="match status" value="1"/>
</dbReference>
<keyword evidence="1" id="KW-0677">Repeat</keyword>
<dbReference type="PANTHER" id="PTHR47447:SF17">
    <property type="entry name" value="OS12G0638900 PROTEIN"/>
    <property type="match status" value="1"/>
</dbReference>
<reference evidence="4" key="1">
    <citation type="submission" date="2023-08" db="EMBL/GenBank/DDBJ databases">
        <authorList>
            <person name="Chen Y."/>
            <person name="Shah S."/>
            <person name="Dougan E. K."/>
            <person name="Thang M."/>
            <person name="Chan C."/>
        </authorList>
    </citation>
    <scope>NUCLEOTIDE SEQUENCE</scope>
</reference>
<evidence type="ECO:0000256" key="3">
    <source>
        <dbReference type="SAM" id="MobiDB-lite"/>
    </source>
</evidence>
<feature type="region of interest" description="Disordered" evidence="3">
    <location>
        <begin position="1"/>
        <end position="22"/>
    </location>
</feature>
<feature type="repeat" description="PPR" evidence="2">
    <location>
        <begin position="359"/>
        <end position="393"/>
    </location>
</feature>
<evidence type="ECO:0000313" key="4">
    <source>
        <dbReference type="EMBL" id="CAJ1382247.1"/>
    </source>
</evidence>
<dbReference type="InterPro" id="IPR002885">
    <property type="entry name" value="PPR_rpt"/>
</dbReference>
<dbReference type="EMBL" id="CAUJNA010000887">
    <property type="protein sequence ID" value="CAJ1382247.1"/>
    <property type="molecule type" value="Genomic_DNA"/>
</dbReference>
<evidence type="ECO:0000313" key="5">
    <source>
        <dbReference type="Proteomes" id="UP001178507"/>
    </source>
</evidence>
<protein>
    <submittedName>
        <fullName evidence="4">Uncharacterized protein</fullName>
    </submittedName>
</protein>
<dbReference type="InterPro" id="IPR011990">
    <property type="entry name" value="TPR-like_helical_dom_sf"/>
</dbReference>
<evidence type="ECO:0000256" key="1">
    <source>
        <dbReference type="ARBA" id="ARBA00022737"/>
    </source>
</evidence>
<evidence type="ECO:0000256" key="2">
    <source>
        <dbReference type="PROSITE-ProRule" id="PRU00708"/>
    </source>
</evidence>
<comment type="caution">
    <text evidence="4">The sequence shown here is derived from an EMBL/GenBank/DDBJ whole genome shotgun (WGS) entry which is preliminary data.</text>
</comment>
<organism evidence="4 5">
    <name type="scientific">Effrenium voratum</name>
    <dbReference type="NCBI Taxonomy" id="2562239"/>
    <lineage>
        <taxon>Eukaryota</taxon>
        <taxon>Sar</taxon>
        <taxon>Alveolata</taxon>
        <taxon>Dinophyceae</taxon>
        <taxon>Suessiales</taxon>
        <taxon>Symbiodiniaceae</taxon>
        <taxon>Effrenium</taxon>
    </lineage>
</organism>
<keyword evidence="5" id="KW-1185">Reference proteome</keyword>
<gene>
    <name evidence="4" type="ORF">EVOR1521_LOCUS9659</name>
</gene>
<accession>A0AA36MSG0</accession>
<proteinExistence type="predicted"/>
<dbReference type="AlphaFoldDB" id="A0AA36MSG0"/>
<dbReference type="Pfam" id="PF01535">
    <property type="entry name" value="PPR"/>
    <property type="match status" value="1"/>
</dbReference>
<name>A0AA36MSG0_9DINO</name>
<sequence>MTESLPEEAMGIAASEDAEQSAGEAHNRSFTVVLMSGRQQEVSCSNLADVASLEERLAREFGLKTSQACRLLDAEGNPLSSSTRIKEIWCDQLMAIVFTSFRFNRTRPENFTTLSVSNFGNMSDKYMTVSEDGRVACNEKQEDGRVEFTSCVSPDQLPVKLRILMPDSSGYSHYFYVYAGSHNAAVEANQEGEYSVTVSKDSLAAQRGSGAEPTSSPLPPEMQDLPLHLGIYLYSKGSAMLVAQAKEWAAALSLLASVKAPDRGLLGAALVACERSAAWRAAARLLGDAARRRLPCDAVAYGTVAMACERTSHWRRSSRLLAGLAPEHLVPAFNTAMQGCSWRRAQELLWQLARQTPPDVISYNTVISSCASAHQWQLALLHFRRLLRQGPRPSAVSFSSAIAACSKGAQWVQAFALLQQSEAKNLLNDITLATCLSACVRARQWQHAARLLQKQSRQAPGSVLLPVMQGLAASSNWQEALHLQRQSTSAEASCAALVACAAVGLWRLAIALLDEPPRRRLEPFEWPCLACHAGCTFTGWTLARGCAFRLQVDADVTNFLTAVAAGALDNCWQPFQGYGVPYSAQHVAL</sequence>
<dbReference type="Gene3D" id="1.25.40.10">
    <property type="entry name" value="Tetratricopeptide repeat domain"/>
    <property type="match status" value="1"/>
</dbReference>
<dbReference type="Proteomes" id="UP001178507">
    <property type="component" value="Unassembled WGS sequence"/>
</dbReference>
<dbReference type="PROSITE" id="PS51375">
    <property type="entry name" value="PPR"/>
    <property type="match status" value="1"/>
</dbReference>